<name>A0A9D5BIT3_PEA</name>
<accession>A0A9D5BIT3</accession>
<keyword evidence="2" id="KW-1185">Reference proteome</keyword>
<comment type="caution">
    <text evidence="1">The sequence shown here is derived from an EMBL/GenBank/DDBJ whole genome shotgun (WGS) entry which is preliminary data.</text>
</comment>
<dbReference type="EMBL" id="JAMSHJ010000001">
    <property type="protein sequence ID" value="KAI5444478.1"/>
    <property type="molecule type" value="Genomic_DNA"/>
</dbReference>
<proteinExistence type="predicted"/>
<gene>
    <name evidence="1" type="ORF">KIW84_012927</name>
</gene>
<dbReference type="Gene3D" id="3.40.50.720">
    <property type="entry name" value="NAD(P)-binding Rossmann-like Domain"/>
    <property type="match status" value="1"/>
</dbReference>
<dbReference type="AlphaFoldDB" id="A0A9D5BIT3"/>
<protein>
    <recommendedName>
        <fullName evidence="3">Short-chain dehydrogenase TIC 32, chloroplastic</fullName>
    </recommendedName>
</protein>
<dbReference type="PANTHER" id="PTHR48476">
    <property type="entry name" value="SHORT-CHAIN DEHYDROGENASE TIC 32, CHLOROPLASTIC-LIKE"/>
    <property type="match status" value="1"/>
</dbReference>
<dbReference type="InterPro" id="IPR055280">
    <property type="entry name" value="TIC32"/>
</dbReference>
<evidence type="ECO:0000313" key="2">
    <source>
        <dbReference type="Proteomes" id="UP001058974"/>
    </source>
</evidence>
<organism evidence="1 2">
    <name type="scientific">Pisum sativum</name>
    <name type="common">Garden pea</name>
    <name type="synonym">Lathyrus oleraceus</name>
    <dbReference type="NCBI Taxonomy" id="3888"/>
    <lineage>
        <taxon>Eukaryota</taxon>
        <taxon>Viridiplantae</taxon>
        <taxon>Streptophyta</taxon>
        <taxon>Embryophyta</taxon>
        <taxon>Tracheophyta</taxon>
        <taxon>Spermatophyta</taxon>
        <taxon>Magnoliopsida</taxon>
        <taxon>eudicotyledons</taxon>
        <taxon>Gunneridae</taxon>
        <taxon>Pentapetalae</taxon>
        <taxon>rosids</taxon>
        <taxon>fabids</taxon>
        <taxon>Fabales</taxon>
        <taxon>Fabaceae</taxon>
        <taxon>Papilionoideae</taxon>
        <taxon>50 kb inversion clade</taxon>
        <taxon>NPAAA clade</taxon>
        <taxon>Hologalegina</taxon>
        <taxon>IRL clade</taxon>
        <taxon>Fabeae</taxon>
        <taxon>Lathyrus</taxon>
    </lineage>
</organism>
<dbReference type="PANTHER" id="PTHR48476:SF1">
    <property type="entry name" value="SHORT-CHAIN DEHYDROGENASE TIC 32, CHLOROPLASTIC-LIKE"/>
    <property type="match status" value="1"/>
</dbReference>
<evidence type="ECO:0008006" key="3">
    <source>
        <dbReference type="Google" id="ProtNLM"/>
    </source>
</evidence>
<evidence type="ECO:0000313" key="1">
    <source>
        <dbReference type="EMBL" id="KAI5444478.1"/>
    </source>
</evidence>
<dbReference type="Gramene" id="Psat01G0292700-T1">
    <property type="protein sequence ID" value="KAI5444478.1"/>
    <property type="gene ID" value="KIW84_012927"/>
</dbReference>
<sequence length="151" mass="16864">MLPQRLTGSHIPKESILTKLMTNQVITTGVHMGNPSLLTFYMPTNLQKHLKEDGVNITANFLHPGTIVTNLFHHNSAVNGLINVIGKLVLKNVQQGAATTCYVALHPQVKEAKNRALMQLDSRTLMQSDKTLMQSNKTLVRLDLELVQKWN</sequence>
<reference evidence="1 2" key="1">
    <citation type="journal article" date="2022" name="Nat. Genet.">
        <title>Improved pea reference genome and pan-genome highlight genomic features and evolutionary characteristics.</title>
        <authorList>
            <person name="Yang T."/>
            <person name="Liu R."/>
            <person name="Luo Y."/>
            <person name="Hu S."/>
            <person name="Wang D."/>
            <person name="Wang C."/>
            <person name="Pandey M.K."/>
            <person name="Ge S."/>
            <person name="Xu Q."/>
            <person name="Li N."/>
            <person name="Li G."/>
            <person name="Huang Y."/>
            <person name="Saxena R.K."/>
            <person name="Ji Y."/>
            <person name="Li M."/>
            <person name="Yan X."/>
            <person name="He Y."/>
            <person name="Liu Y."/>
            <person name="Wang X."/>
            <person name="Xiang C."/>
            <person name="Varshney R.K."/>
            <person name="Ding H."/>
            <person name="Gao S."/>
            <person name="Zong X."/>
        </authorList>
    </citation>
    <scope>NUCLEOTIDE SEQUENCE [LARGE SCALE GENOMIC DNA]</scope>
    <source>
        <strain evidence="1 2">cv. Zhongwan 6</strain>
    </source>
</reference>
<dbReference type="Proteomes" id="UP001058974">
    <property type="component" value="Chromosome 1"/>
</dbReference>